<accession>A0A9D1YQX6</accession>
<organism evidence="1 2">
    <name type="scientific">Candidatus Eisenbergiella pullistercoris</name>
    <dbReference type="NCBI Taxonomy" id="2838555"/>
    <lineage>
        <taxon>Bacteria</taxon>
        <taxon>Bacillati</taxon>
        <taxon>Bacillota</taxon>
        <taxon>Clostridia</taxon>
        <taxon>Lachnospirales</taxon>
        <taxon>Lachnospiraceae</taxon>
        <taxon>Eisenbergiella</taxon>
    </lineage>
</organism>
<reference evidence="1" key="1">
    <citation type="journal article" date="2021" name="PeerJ">
        <title>Extensive microbial diversity within the chicken gut microbiome revealed by metagenomics and culture.</title>
        <authorList>
            <person name="Gilroy R."/>
            <person name="Ravi A."/>
            <person name="Getino M."/>
            <person name="Pursley I."/>
            <person name="Horton D.L."/>
            <person name="Alikhan N.F."/>
            <person name="Baker D."/>
            <person name="Gharbi K."/>
            <person name="Hall N."/>
            <person name="Watson M."/>
            <person name="Adriaenssens E.M."/>
            <person name="Foster-Nyarko E."/>
            <person name="Jarju S."/>
            <person name="Secka A."/>
            <person name="Antonio M."/>
            <person name="Oren A."/>
            <person name="Chaudhuri R.R."/>
            <person name="La Ragione R."/>
            <person name="Hildebrand F."/>
            <person name="Pallen M.J."/>
        </authorList>
    </citation>
    <scope>NUCLEOTIDE SEQUENCE</scope>
    <source>
        <strain evidence="1">ChiSxjej3B15-24422</strain>
    </source>
</reference>
<dbReference type="EMBL" id="DXDD01000100">
    <property type="protein sequence ID" value="HIY60606.1"/>
    <property type="molecule type" value="Genomic_DNA"/>
</dbReference>
<sequence>MKKIILPTLFFLFSILSISCGEISISESNELSDSDHVIKWFDCLNGDEMVWDDVKEYKLEEFPGVTFRWRPEQMEAVTDKEVVPLYEGMPIWSVYFCDLTGDGIPELCSTLSFGSGMIDNRIIIYDYAGGASYELSDRGNFDYILNMREDSLVVEKRVYMRDEMVESGELVFRDDTIQIITE</sequence>
<protein>
    <recommendedName>
        <fullName evidence="3">Lipoprotein</fullName>
    </recommendedName>
</protein>
<reference evidence="1" key="2">
    <citation type="submission" date="2021-04" db="EMBL/GenBank/DDBJ databases">
        <authorList>
            <person name="Gilroy R."/>
        </authorList>
    </citation>
    <scope>NUCLEOTIDE SEQUENCE</scope>
    <source>
        <strain evidence="1">ChiSxjej3B15-24422</strain>
    </source>
</reference>
<proteinExistence type="predicted"/>
<dbReference type="AlphaFoldDB" id="A0A9D1YQX6"/>
<gene>
    <name evidence="1" type="ORF">H9831_08015</name>
</gene>
<evidence type="ECO:0000313" key="2">
    <source>
        <dbReference type="Proteomes" id="UP000824007"/>
    </source>
</evidence>
<evidence type="ECO:0000313" key="1">
    <source>
        <dbReference type="EMBL" id="HIY60606.1"/>
    </source>
</evidence>
<dbReference type="Proteomes" id="UP000824007">
    <property type="component" value="Unassembled WGS sequence"/>
</dbReference>
<dbReference type="PROSITE" id="PS51257">
    <property type="entry name" value="PROKAR_LIPOPROTEIN"/>
    <property type="match status" value="1"/>
</dbReference>
<name>A0A9D1YQX6_9FIRM</name>
<comment type="caution">
    <text evidence="1">The sequence shown here is derived from an EMBL/GenBank/DDBJ whole genome shotgun (WGS) entry which is preliminary data.</text>
</comment>
<evidence type="ECO:0008006" key="3">
    <source>
        <dbReference type="Google" id="ProtNLM"/>
    </source>
</evidence>